<comment type="caution">
    <text evidence="2">The sequence shown here is derived from an EMBL/GenBank/DDBJ whole genome shotgun (WGS) entry which is preliminary data.</text>
</comment>
<keyword evidence="3" id="KW-1185">Reference proteome</keyword>
<protein>
    <recommendedName>
        <fullName evidence="4">Type VI secretion system (T6SS), amidase effector protein 4</fullName>
    </recommendedName>
</protein>
<evidence type="ECO:0000313" key="3">
    <source>
        <dbReference type="Proteomes" id="UP000077734"/>
    </source>
</evidence>
<accession>A0AA91DBD9</accession>
<proteinExistence type="predicted"/>
<feature type="region of interest" description="Disordered" evidence="1">
    <location>
        <begin position="1"/>
        <end position="36"/>
    </location>
</feature>
<evidence type="ECO:0000313" key="2">
    <source>
        <dbReference type="EMBL" id="OAI24127.1"/>
    </source>
</evidence>
<dbReference type="Pfam" id="PF14113">
    <property type="entry name" value="Tae4"/>
    <property type="match status" value="1"/>
</dbReference>
<name>A0AA91DBD9_9GAMM</name>
<feature type="compositionally biased region" description="Polar residues" evidence="1">
    <location>
        <begin position="17"/>
        <end position="30"/>
    </location>
</feature>
<organism evidence="2 3">
    <name type="scientific">Methylomonas koyamae</name>
    <dbReference type="NCBI Taxonomy" id="702114"/>
    <lineage>
        <taxon>Bacteria</taxon>
        <taxon>Pseudomonadati</taxon>
        <taxon>Pseudomonadota</taxon>
        <taxon>Gammaproteobacteria</taxon>
        <taxon>Methylococcales</taxon>
        <taxon>Methylococcaceae</taxon>
        <taxon>Methylomonas</taxon>
    </lineage>
</organism>
<dbReference type="InterPro" id="IPR025562">
    <property type="entry name" value="Tae4"/>
</dbReference>
<dbReference type="AlphaFoldDB" id="A0AA91DBD9"/>
<sequence length="222" mass="23408">MEKAAMPGQRPGPICNSRGNETVDQGTSCRAASPRPGPVGAFSGAVGMVRKPVSFARLWAGYPGEAPYRDGEGNVPAGYENQCAIKVSAALYAAGAKLDGFGGATVSVGGNRLAIRAQEMAEWLQTASVKVLQSRGTDVTGQDWQAKLKGKTGIVYFQNYWLRPGEKTPSGDHIDLWNGSRLTASGFQGAVVTVLRFGLGVASGPGFSDLSKSQKILFWEVP</sequence>
<dbReference type="Gene3D" id="3.90.1720.70">
    <property type="match status" value="1"/>
</dbReference>
<dbReference type="EMBL" id="LUUL01000094">
    <property type="protein sequence ID" value="OAI24127.1"/>
    <property type="molecule type" value="Genomic_DNA"/>
</dbReference>
<reference evidence="2 3" key="1">
    <citation type="submission" date="2016-03" db="EMBL/GenBank/DDBJ databases">
        <authorList>
            <person name="Heylen K."/>
            <person name="De Vos P."/>
            <person name="Vekeman B."/>
        </authorList>
    </citation>
    <scope>NUCLEOTIDE SEQUENCE [LARGE SCALE GENOMIC DNA]</scope>
    <source>
        <strain evidence="2 3">R-49807</strain>
    </source>
</reference>
<evidence type="ECO:0000256" key="1">
    <source>
        <dbReference type="SAM" id="MobiDB-lite"/>
    </source>
</evidence>
<evidence type="ECO:0008006" key="4">
    <source>
        <dbReference type="Google" id="ProtNLM"/>
    </source>
</evidence>
<gene>
    <name evidence="2" type="ORF">A1356_16655</name>
</gene>
<dbReference type="Proteomes" id="UP000077734">
    <property type="component" value="Unassembled WGS sequence"/>
</dbReference>